<dbReference type="InterPro" id="IPR010520">
    <property type="entry name" value="FrsA-like"/>
</dbReference>
<protein>
    <submittedName>
        <fullName evidence="1">Alpha/beta hydrolase</fullName>
    </submittedName>
</protein>
<name>A0A7Y0EQX3_9BIFI</name>
<dbReference type="Gene3D" id="3.40.50.1820">
    <property type="entry name" value="alpha/beta hydrolase"/>
    <property type="match status" value="1"/>
</dbReference>
<dbReference type="RefSeq" id="WP_169172764.1">
    <property type="nucleotide sequence ID" value="NZ_JAAIII010000006.1"/>
</dbReference>
<dbReference type="AlphaFoldDB" id="A0A7Y0EQX3"/>
<keyword evidence="1" id="KW-0378">Hydrolase</keyword>
<sequence>MTQSHITYLEETIDGLTLRGTAHIPDGDGPFPTVLMFHGFFAVRDECFNAFVQLSSLLNMAGICAIRFDFSCHGESDGEPINFTFSHELREGTELINRIRSLDYVDESRISLLGMSLGGVAAGMVAGLATDQVNAVCMWSPAAVFGDDVPRGILAGTDVNQQLNELGHCDYLSFPVGRRFFDDFKTIDIYGVSTRFTGPVAVILGDSDETVPEHYAHDYAAAYSQPVEVTIVPKATHGWSTIPTRTALFERTMQFLTAVNHRANH</sequence>
<comment type="caution">
    <text evidence="1">The sequence shown here is derived from an EMBL/GenBank/DDBJ whole genome shotgun (WGS) entry which is preliminary data.</text>
</comment>
<dbReference type="PANTHER" id="PTHR43265">
    <property type="entry name" value="ESTERASE ESTD"/>
    <property type="match status" value="1"/>
</dbReference>
<reference evidence="1 2" key="1">
    <citation type="submission" date="2020-02" db="EMBL/GenBank/DDBJ databases">
        <title>Characterization of phylogenetic diversity of novel bifidobacterial species isolated in Czech ZOOs.</title>
        <authorList>
            <person name="Lugli G.A."/>
            <person name="Vera N.B."/>
            <person name="Ventura M."/>
        </authorList>
    </citation>
    <scope>NUCLEOTIDE SEQUENCE [LARGE SCALE GENOMIC DNA]</scope>
    <source>
        <strain evidence="1 2">DSM 109957</strain>
    </source>
</reference>
<dbReference type="Proteomes" id="UP000532194">
    <property type="component" value="Unassembled WGS sequence"/>
</dbReference>
<accession>A0A7Y0EQX3</accession>
<dbReference type="PANTHER" id="PTHR43265:SF1">
    <property type="entry name" value="ESTERASE ESTD"/>
    <property type="match status" value="1"/>
</dbReference>
<dbReference type="InterPro" id="IPR053145">
    <property type="entry name" value="AB_hydrolase_Est10"/>
</dbReference>
<evidence type="ECO:0000313" key="1">
    <source>
        <dbReference type="EMBL" id="NMM94747.1"/>
    </source>
</evidence>
<dbReference type="GO" id="GO:0052689">
    <property type="term" value="F:carboxylic ester hydrolase activity"/>
    <property type="evidence" value="ECO:0007669"/>
    <property type="project" value="TreeGrafter"/>
</dbReference>
<organism evidence="1 2">
    <name type="scientific">Bifidobacterium oedipodis</name>
    <dbReference type="NCBI Taxonomy" id="2675322"/>
    <lineage>
        <taxon>Bacteria</taxon>
        <taxon>Bacillati</taxon>
        <taxon>Actinomycetota</taxon>
        <taxon>Actinomycetes</taxon>
        <taxon>Bifidobacteriales</taxon>
        <taxon>Bifidobacteriaceae</taxon>
        <taxon>Bifidobacterium</taxon>
    </lineage>
</organism>
<dbReference type="EMBL" id="JAAIII010000006">
    <property type="protein sequence ID" value="NMM94747.1"/>
    <property type="molecule type" value="Genomic_DNA"/>
</dbReference>
<keyword evidence="2" id="KW-1185">Reference proteome</keyword>
<dbReference type="SUPFAM" id="SSF53474">
    <property type="entry name" value="alpha/beta-Hydrolases"/>
    <property type="match status" value="1"/>
</dbReference>
<proteinExistence type="predicted"/>
<dbReference type="InterPro" id="IPR029058">
    <property type="entry name" value="AB_hydrolase_fold"/>
</dbReference>
<evidence type="ECO:0000313" key="2">
    <source>
        <dbReference type="Proteomes" id="UP000532194"/>
    </source>
</evidence>
<gene>
    <name evidence="1" type="ORF">G1C95_1935</name>
</gene>
<dbReference type="Pfam" id="PF06500">
    <property type="entry name" value="FrsA-like"/>
    <property type="match status" value="1"/>
</dbReference>